<protein>
    <submittedName>
        <fullName evidence="2">Uncharacterized protein</fullName>
    </submittedName>
</protein>
<evidence type="ECO:0000313" key="3">
    <source>
        <dbReference type="Proteomes" id="UP001165060"/>
    </source>
</evidence>
<evidence type="ECO:0000256" key="1">
    <source>
        <dbReference type="SAM" id="MobiDB-lite"/>
    </source>
</evidence>
<name>A0ABQ6MDF1_9STRA</name>
<proteinExistence type="predicted"/>
<dbReference type="EMBL" id="BRYB01004006">
    <property type="protein sequence ID" value="GMI24175.1"/>
    <property type="molecule type" value="Genomic_DNA"/>
</dbReference>
<reference evidence="2 3" key="1">
    <citation type="journal article" date="2023" name="Commun. Biol.">
        <title>Genome analysis of Parmales, the sister group of diatoms, reveals the evolutionary specialization of diatoms from phago-mixotrophs to photoautotrophs.</title>
        <authorList>
            <person name="Ban H."/>
            <person name="Sato S."/>
            <person name="Yoshikawa S."/>
            <person name="Yamada K."/>
            <person name="Nakamura Y."/>
            <person name="Ichinomiya M."/>
            <person name="Sato N."/>
            <person name="Blanc-Mathieu R."/>
            <person name="Endo H."/>
            <person name="Kuwata A."/>
            <person name="Ogata H."/>
        </authorList>
    </citation>
    <scope>NUCLEOTIDE SEQUENCE [LARGE SCALE GENOMIC DNA]</scope>
</reference>
<evidence type="ECO:0000313" key="2">
    <source>
        <dbReference type="EMBL" id="GMI24175.1"/>
    </source>
</evidence>
<feature type="compositionally biased region" description="Pro residues" evidence="1">
    <location>
        <begin position="70"/>
        <end position="80"/>
    </location>
</feature>
<comment type="caution">
    <text evidence="2">The sequence shown here is derived from an EMBL/GenBank/DDBJ whole genome shotgun (WGS) entry which is preliminary data.</text>
</comment>
<gene>
    <name evidence="2" type="ORF">TeGR_g5484</name>
</gene>
<feature type="region of interest" description="Disordered" evidence="1">
    <location>
        <begin position="59"/>
        <end position="177"/>
    </location>
</feature>
<dbReference type="Proteomes" id="UP001165060">
    <property type="component" value="Unassembled WGS sequence"/>
</dbReference>
<sequence>MSTAENLELLLTQVLTRLSSMEAAFGSLDGRLSFMESQMESVTRHVSAIAPNPSLLLSDSLDNSASNGPLPTPLDPPPAQPARYLLGSNRDKPSSSFKKSTMPPPPSPFGLSPADEPSPVYLPAQQPEAEAEAENDQNRENAMSSRKLSSKPRPKSATARPKSAGGKNTPASMRTFETPENIARYVGVGTIKAGRIRPDKSFSNFTVGAADAGAQKVQRPQTAQGRIPGAAARELLIEDYTGPTEEEKRELVERKAGRKAAKLTRQREVLRKKVLVASSKRPVYRHIASGANKTADAAVDGGEANVYFRLDRERGKKTPARLKVHRVEAHGHM</sequence>
<organism evidence="2 3">
    <name type="scientific">Tetraparma gracilis</name>
    <dbReference type="NCBI Taxonomy" id="2962635"/>
    <lineage>
        <taxon>Eukaryota</taxon>
        <taxon>Sar</taxon>
        <taxon>Stramenopiles</taxon>
        <taxon>Ochrophyta</taxon>
        <taxon>Bolidophyceae</taxon>
        <taxon>Parmales</taxon>
        <taxon>Triparmaceae</taxon>
        <taxon>Tetraparma</taxon>
    </lineage>
</organism>
<accession>A0ABQ6MDF1</accession>
<keyword evidence="3" id="KW-1185">Reference proteome</keyword>